<dbReference type="AlphaFoldDB" id="A0A382T957"/>
<proteinExistence type="predicted"/>
<evidence type="ECO:0000313" key="1">
    <source>
        <dbReference type="EMBL" id="SVD18684.1"/>
    </source>
</evidence>
<accession>A0A382T957</accession>
<reference evidence="1" key="1">
    <citation type="submission" date="2018-05" db="EMBL/GenBank/DDBJ databases">
        <authorList>
            <person name="Lanie J.A."/>
            <person name="Ng W.-L."/>
            <person name="Kazmierczak K.M."/>
            <person name="Andrzejewski T.M."/>
            <person name="Davidsen T.M."/>
            <person name="Wayne K.J."/>
            <person name="Tettelin H."/>
            <person name="Glass J.I."/>
            <person name="Rusch D."/>
            <person name="Podicherti R."/>
            <person name="Tsui H.-C.T."/>
            <person name="Winkler M.E."/>
        </authorList>
    </citation>
    <scope>NUCLEOTIDE SEQUENCE</scope>
</reference>
<dbReference type="EMBL" id="UINC01134877">
    <property type="protein sequence ID" value="SVD18684.1"/>
    <property type="molecule type" value="Genomic_DNA"/>
</dbReference>
<protein>
    <recommendedName>
        <fullName evidence="2">FlgD Ig-like domain-containing protein</fullName>
    </recommendedName>
</protein>
<gene>
    <name evidence="1" type="ORF">METZ01_LOCUS371538</name>
</gene>
<evidence type="ECO:0008006" key="2">
    <source>
        <dbReference type="Google" id="ProtNLM"/>
    </source>
</evidence>
<dbReference type="Gene3D" id="2.60.40.4070">
    <property type="match status" value="1"/>
</dbReference>
<organism evidence="1">
    <name type="scientific">marine metagenome</name>
    <dbReference type="NCBI Taxonomy" id="408172"/>
    <lineage>
        <taxon>unclassified sequences</taxon>
        <taxon>metagenomes</taxon>
        <taxon>ecological metagenomes</taxon>
    </lineage>
</organism>
<sequence>MWLNDDADSGAYKYKFADESDLVTFGFTYYYYVAAYDNESGEINGMPFSSLETHRHNFNGRDGLWKNTYHYATASTFFPVDLAGQKGIGAPFVLKSPLVDASQLKDGSLKVRVRPNPYKRGALHDTGTEHKMLFSNLPTATEITIFDVSGQVIDLLRFNGTNAFDGTLFWDMFSKDGIEVASGLYVYVAEYPGGSQTGHFAILR</sequence>
<name>A0A382T957_9ZZZZ</name>